<keyword evidence="1" id="KW-0812">Transmembrane</keyword>
<proteinExistence type="predicted"/>
<feature type="transmembrane region" description="Helical" evidence="1">
    <location>
        <begin position="12"/>
        <end position="33"/>
    </location>
</feature>
<dbReference type="InterPro" id="IPR052336">
    <property type="entry name" value="MlaD_Phospholipid_Transporter"/>
</dbReference>
<keyword evidence="4" id="KW-1185">Reference proteome</keyword>
<gene>
    <name evidence="3" type="ORF">NBH00_08270</name>
</gene>
<protein>
    <submittedName>
        <fullName evidence="3">MlaD family protein</fullName>
    </submittedName>
</protein>
<reference evidence="3 4" key="1">
    <citation type="submission" date="2022-06" db="EMBL/GenBank/DDBJ databases">
        <title>Paraconexibacter antarcticus.</title>
        <authorList>
            <person name="Kim C.S."/>
        </authorList>
    </citation>
    <scope>NUCLEOTIDE SEQUENCE [LARGE SCALE GENOMIC DNA]</scope>
    <source>
        <strain evidence="3 4">02-257</strain>
    </source>
</reference>
<feature type="domain" description="Mce/MlaD" evidence="2">
    <location>
        <begin position="44"/>
        <end position="123"/>
    </location>
</feature>
<evidence type="ECO:0000313" key="4">
    <source>
        <dbReference type="Proteomes" id="UP001056035"/>
    </source>
</evidence>
<dbReference type="EMBL" id="CP098502">
    <property type="protein sequence ID" value="UTI66188.1"/>
    <property type="molecule type" value="Genomic_DNA"/>
</dbReference>
<dbReference type="RefSeq" id="WP_254572863.1">
    <property type="nucleotide sequence ID" value="NZ_CP098502.1"/>
</dbReference>
<evidence type="ECO:0000259" key="2">
    <source>
        <dbReference type="Pfam" id="PF02470"/>
    </source>
</evidence>
<sequence>MTVPTRLRPHLVTIAAITALGLIALTVATYILIHQRVHLPWEDRYRISADFGNAQAVIPGQGQEVTVSGVKVGEISSVRLVDGRARVEMTIQRDDLAAVHADARLLLRPKTPLQDMSVDLDPGGPPARVLGEGDVLGVARTRPSVNLDEVLASLDVDVRDYLKILLGGGGRALEGRAAQLRRVFRASEATAARTRAVTLVIADRRRELRRTVANLRSLTEVLGPRDADLSRLVEGGDTTLAAVAAEDAALRKGLARLPAVLDSADSALRRSRPFARNLRAAATTLLPTAERLPAAVTGVRPLLRSGAPALARLTTLVRAARPLVRELRTPVRRLLAQTPPLTKVLHDARYVTNELAFNPPGPEDEGYLFFAAWFAHNFNNFLSNQDANGPYWRGALTLSCTTTELLSPTLPLLEALYATPLKQLCPKTNPEAP</sequence>
<dbReference type="PANTHER" id="PTHR33371:SF16">
    <property type="entry name" value="MCE-FAMILY PROTEIN MCE3F"/>
    <property type="match status" value="1"/>
</dbReference>
<keyword evidence="1" id="KW-0472">Membrane</keyword>
<keyword evidence="1" id="KW-1133">Transmembrane helix</keyword>
<dbReference type="InterPro" id="IPR003399">
    <property type="entry name" value="Mce/MlaD"/>
</dbReference>
<accession>A0ABY5DW02</accession>
<dbReference type="PANTHER" id="PTHR33371">
    <property type="entry name" value="INTERMEMBRANE PHOSPHOLIPID TRANSPORT SYSTEM BINDING PROTEIN MLAD-RELATED"/>
    <property type="match status" value="1"/>
</dbReference>
<evidence type="ECO:0000313" key="3">
    <source>
        <dbReference type="EMBL" id="UTI66188.1"/>
    </source>
</evidence>
<name>A0ABY5DW02_9ACTN</name>
<organism evidence="3 4">
    <name type="scientific">Paraconexibacter antarcticus</name>
    <dbReference type="NCBI Taxonomy" id="2949664"/>
    <lineage>
        <taxon>Bacteria</taxon>
        <taxon>Bacillati</taxon>
        <taxon>Actinomycetota</taxon>
        <taxon>Thermoleophilia</taxon>
        <taxon>Solirubrobacterales</taxon>
        <taxon>Paraconexibacteraceae</taxon>
        <taxon>Paraconexibacter</taxon>
    </lineage>
</organism>
<dbReference type="Pfam" id="PF02470">
    <property type="entry name" value="MlaD"/>
    <property type="match status" value="1"/>
</dbReference>
<evidence type="ECO:0000256" key="1">
    <source>
        <dbReference type="SAM" id="Phobius"/>
    </source>
</evidence>
<dbReference type="Proteomes" id="UP001056035">
    <property type="component" value="Chromosome"/>
</dbReference>